<evidence type="ECO:0000313" key="2">
    <source>
        <dbReference type="Proteomes" id="UP000027222"/>
    </source>
</evidence>
<name>A0A067SCA4_GALM3</name>
<protein>
    <submittedName>
        <fullName evidence="1">Uncharacterized protein</fullName>
    </submittedName>
</protein>
<dbReference type="AlphaFoldDB" id="A0A067SCA4"/>
<organism evidence="1 2">
    <name type="scientific">Galerina marginata (strain CBS 339.88)</name>
    <dbReference type="NCBI Taxonomy" id="685588"/>
    <lineage>
        <taxon>Eukaryota</taxon>
        <taxon>Fungi</taxon>
        <taxon>Dikarya</taxon>
        <taxon>Basidiomycota</taxon>
        <taxon>Agaricomycotina</taxon>
        <taxon>Agaricomycetes</taxon>
        <taxon>Agaricomycetidae</taxon>
        <taxon>Agaricales</taxon>
        <taxon>Agaricineae</taxon>
        <taxon>Strophariaceae</taxon>
        <taxon>Galerina</taxon>
    </lineage>
</organism>
<gene>
    <name evidence="1" type="ORF">GALMADRAFT_1035660</name>
</gene>
<keyword evidence="2" id="KW-1185">Reference proteome</keyword>
<dbReference type="Proteomes" id="UP000027222">
    <property type="component" value="Unassembled WGS sequence"/>
</dbReference>
<reference evidence="2" key="1">
    <citation type="journal article" date="2014" name="Proc. Natl. Acad. Sci. U.S.A.">
        <title>Extensive sampling of basidiomycete genomes demonstrates inadequacy of the white-rot/brown-rot paradigm for wood decay fungi.</title>
        <authorList>
            <person name="Riley R."/>
            <person name="Salamov A.A."/>
            <person name="Brown D.W."/>
            <person name="Nagy L.G."/>
            <person name="Floudas D."/>
            <person name="Held B.W."/>
            <person name="Levasseur A."/>
            <person name="Lombard V."/>
            <person name="Morin E."/>
            <person name="Otillar R."/>
            <person name="Lindquist E.A."/>
            <person name="Sun H."/>
            <person name="LaButti K.M."/>
            <person name="Schmutz J."/>
            <person name="Jabbour D."/>
            <person name="Luo H."/>
            <person name="Baker S.E."/>
            <person name="Pisabarro A.G."/>
            <person name="Walton J.D."/>
            <person name="Blanchette R.A."/>
            <person name="Henrissat B."/>
            <person name="Martin F."/>
            <person name="Cullen D."/>
            <person name="Hibbett D.S."/>
            <person name="Grigoriev I.V."/>
        </authorList>
    </citation>
    <scope>NUCLEOTIDE SEQUENCE [LARGE SCALE GENOMIC DNA]</scope>
    <source>
        <strain evidence="2">CBS 339.88</strain>
    </source>
</reference>
<accession>A0A067SCA4</accession>
<dbReference type="EMBL" id="KL142407">
    <property type="protein sequence ID" value="KDR68555.1"/>
    <property type="molecule type" value="Genomic_DNA"/>
</dbReference>
<proteinExistence type="predicted"/>
<evidence type="ECO:0000313" key="1">
    <source>
        <dbReference type="EMBL" id="KDR68555.1"/>
    </source>
</evidence>
<sequence length="157" mass="18460">MYLLDALILFKSLFMIPNSTRRHRYSRVNQDESHAYNVSKLEDMSYMINDAASCIDHFFQVPIRQKSTEESFSERRCLGISPASFLRCSVLYNDILRRIFWFNADMNAEPGQLPINDHSFQHSVHDCYSLLFASLSPMASDYPRRHLPYQKDRLANR</sequence>
<dbReference type="HOGENOM" id="CLU_1678022_0_0_1"/>